<dbReference type="OrthoDB" id="9801686at2"/>
<dbReference type="InterPro" id="IPR022631">
    <property type="entry name" value="ADOMET_SYNTHASE_CS"/>
</dbReference>
<evidence type="ECO:0000256" key="4">
    <source>
        <dbReference type="ARBA" id="ARBA00022679"/>
    </source>
</evidence>
<gene>
    <name evidence="10" type="primary">metK</name>
    <name evidence="16" type="ORF">DSM01_696</name>
    <name evidence="17" type="ORF">SAMN04487999_1404</name>
</gene>
<dbReference type="GO" id="GO:0005737">
    <property type="term" value="C:cytoplasm"/>
    <property type="evidence" value="ECO:0007669"/>
    <property type="project" value="UniProtKB-SubCell"/>
</dbReference>
<dbReference type="GO" id="GO:0000287">
    <property type="term" value="F:magnesium ion binding"/>
    <property type="evidence" value="ECO:0007669"/>
    <property type="project" value="UniProtKB-UniRule"/>
</dbReference>
<evidence type="ECO:0000313" key="19">
    <source>
        <dbReference type="Proteomes" id="UP000290037"/>
    </source>
</evidence>
<keyword evidence="19" id="KW-1185">Reference proteome</keyword>
<dbReference type="EMBL" id="QOVN01000001">
    <property type="protein sequence ID" value="RXG31550.1"/>
    <property type="molecule type" value="Genomic_DNA"/>
</dbReference>
<dbReference type="AlphaFoldDB" id="A0A1M5WVV1"/>
<reference evidence="17" key="1">
    <citation type="submission" date="2016-11" db="EMBL/GenBank/DDBJ databases">
        <authorList>
            <person name="Jaros S."/>
            <person name="Januszkiewicz K."/>
            <person name="Wedrychowicz H."/>
        </authorList>
    </citation>
    <scope>NUCLEOTIDE SEQUENCE [LARGE SCALE GENOMIC DNA]</scope>
    <source>
        <strain evidence="17">DSM 19859</strain>
    </source>
</reference>
<feature type="domain" description="S-adenosylmethionine synthetase C-terminal" evidence="15">
    <location>
        <begin position="244"/>
        <end position="377"/>
    </location>
</feature>
<reference evidence="16 19" key="3">
    <citation type="submission" date="2018-07" db="EMBL/GenBank/DDBJ databases">
        <title>Leeuwenhoekiella genomics.</title>
        <authorList>
            <person name="Tahon G."/>
            <person name="Willems A."/>
        </authorList>
    </citation>
    <scope>NUCLEOTIDE SEQUENCE [LARGE SCALE GENOMIC DNA]</scope>
    <source>
        <strain evidence="16 19">LMG 24856</strain>
    </source>
</reference>
<feature type="binding site" description="in other chain" evidence="10">
    <location>
        <position position="281"/>
    </location>
    <ligand>
        <name>L-methionine</name>
        <dbReference type="ChEBI" id="CHEBI:57844"/>
        <note>ligand shared between two neighboring subunits</note>
    </ligand>
</feature>
<dbReference type="HAMAP" id="MF_00086">
    <property type="entry name" value="S_AdoMet_synth1"/>
    <property type="match status" value="1"/>
</dbReference>
<dbReference type="InterPro" id="IPR022630">
    <property type="entry name" value="S-AdoMet_synt_C"/>
</dbReference>
<dbReference type="NCBIfam" id="TIGR01034">
    <property type="entry name" value="metK"/>
    <property type="match status" value="1"/>
</dbReference>
<dbReference type="Proteomes" id="UP000290037">
    <property type="component" value="Unassembled WGS sequence"/>
</dbReference>
<keyword evidence="6 10" id="KW-0547">Nucleotide-binding</keyword>
<feature type="binding site" evidence="10">
    <location>
        <position position="250"/>
    </location>
    <ligand>
        <name>L-methionine</name>
        <dbReference type="ChEBI" id="CHEBI:57844"/>
        <note>ligand shared between two neighboring subunits</note>
    </ligand>
</feature>
<evidence type="ECO:0000256" key="1">
    <source>
        <dbReference type="ARBA" id="ARBA00005224"/>
    </source>
</evidence>
<evidence type="ECO:0000259" key="13">
    <source>
        <dbReference type="Pfam" id="PF00438"/>
    </source>
</evidence>
<dbReference type="InterPro" id="IPR022628">
    <property type="entry name" value="S-AdoMet_synt_N"/>
</dbReference>
<dbReference type="PANTHER" id="PTHR11964">
    <property type="entry name" value="S-ADENOSYLMETHIONINE SYNTHETASE"/>
    <property type="match status" value="1"/>
</dbReference>
<reference evidence="18" key="2">
    <citation type="submission" date="2016-11" db="EMBL/GenBank/DDBJ databases">
        <authorList>
            <person name="Varghese N."/>
            <person name="Submissions S."/>
        </authorList>
    </citation>
    <scope>NUCLEOTIDE SEQUENCE [LARGE SCALE GENOMIC DNA]</scope>
    <source>
        <strain evidence="18">DSM 19859</strain>
    </source>
</reference>
<feature type="domain" description="S-adenosylmethionine synthetase central" evidence="14">
    <location>
        <begin position="113"/>
        <end position="242"/>
    </location>
</feature>
<keyword evidence="5 10" id="KW-0479">Metal-binding</keyword>
<dbReference type="SUPFAM" id="SSF55973">
    <property type="entry name" value="S-adenosylmethionine synthetase"/>
    <property type="match status" value="3"/>
</dbReference>
<feature type="binding site" description="in other chain" evidence="10">
    <location>
        <begin position="256"/>
        <end position="257"/>
    </location>
    <ligand>
        <name>ATP</name>
        <dbReference type="ChEBI" id="CHEBI:30616"/>
        <note>ligand shared between two neighboring subunits</note>
    </ligand>
</feature>
<evidence type="ECO:0000313" key="17">
    <source>
        <dbReference type="EMBL" id="SHH91610.1"/>
    </source>
</evidence>
<feature type="binding site" evidence="10">
    <location>
        <position position="250"/>
    </location>
    <ligand>
        <name>ATP</name>
        <dbReference type="ChEBI" id="CHEBI:30616"/>
        <note>ligand shared between two neighboring subunits</note>
    </ligand>
</feature>
<evidence type="ECO:0000256" key="2">
    <source>
        <dbReference type="ARBA" id="ARBA00009685"/>
    </source>
</evidence>
<keyword evidence="10" id="KW-0963">Cytoplasm</keyword>
<dbReference type="Pfam" id="PF02772">
    <property type="entry name" value="S-AdoMet_synt_M"/>
    <property type="match status" value="1"/>
</dbReference>
<feature type="binding site" description="in other chain" evidence="10">
    <location>
        <position position="55"/>
    </location>
    <ligand>
        <name>L-methionine</name>
        <dbReference type="ChEBI" id="CHEBI:57844"/>
        <note>ligand shared between two neighboring subunits</note>
    </ligand>
</feature>
<comment type="catalytic activity">
    <reaction evidence="10">
        <text>L-methionine + ATP + H2O = S-adenosyl-L-methionine + phosphate + diphosphate</text>
        <dbReference type="Rhea" id="RHEA:21080"/>
        <dbReference type="ChEBI" id="CHEBI:15377"/>
        <dbReference type="ChEBI" id="CHEBI:30616"/>
        <dbReference type="ChEBI" id="CHEBI:33019"/>
        <dbReference type="ChEBI" id="CHEBI:43474"/>
        <dbReference type="ChEBI" id="CHEBI:57844"/>
        <dbReference type="ChEBI" id="CHEBI:59789"/>
        <dbReference type="EC" id="2.5.1.6"/>
    </reaction>
</comment>
<evidence type="ECO:0000259" key="14">
    <source>
        <dbReference type="Pfam" id="PF02772"/>
    </source>
</evidence>
<name>A0A1M5WVV1_9FLAO</name>
<evidence type="ECO:0000256" key="7">
    <source>
        <dbReference type="ARBA" id="ARBA00022840"/>
    </source>
</evidence>
<dbReference type="PIRSF" id="PIRSF000497">
    <property type="entry name" value="MAT"/>
    <property type="match status" value="1"/>
</dbReference>
<dbReference type="GO" id="GO:0004478">
    <property type="term" value="F:methionine adenosyltransferase activity"/>
    <property type="evidence" value="ECO:0007669"/>
    <property type="project" value="UniProtKB-UniRule"/>
</dbReference>
<evidence type="ECO:0000259" key="15">
    <source>
        <dbReference type="Pfam" id="PF02773"/>
    </source>
</evidence>
<evidence type="ECO:0000256" key="8">
    <source>
        <dbReference type="ARBA" id="ARBA00022842"/>
    </source>
</evidence>
<feature type="binding site" evidence="10">
    <location>
        <position position="277"/>
    </location>
    <ligand>
        <name>ATP</name>
        <dbReference type="ChEBI" id="CHEBI:30616"/>
        <note>ligand shared between two neighboring subunits</note>
    </ligand>
</feature>
<evidence type="ECO:0000313" key="16">
    <source>
        <dbReference type="EMBL" id="RXG31550.1"/>
    </source>
</evidence>
<evidence type="ECO:0000256" key="11">
    <source>
        <dbReference type="RuleBase" id="RU000542"/>
    </source>
</evidence>
<dbReference type="GO" id="GO:0006730">
    <property type="term" value="P:one-carbon metabolic process"/>
    <property type="evidence" value="ECO:0007669"/>
    <property type="project" value="UniProtKB-KW"/>
</dbReference>
<dbReference type="EC" id="2.5.1.6" evidence="10"/>
<dbReference type="PROSITE" id="PS00377">
    <property type="entry name" value="ADOMET_SYNTHASE_2"/>
    <property type="match status" value="1"/>
</dbReference>
<evidence type="ECO:0000313" key="18">
    <source>
        <dbReference type="Proteomes" id="UP000184240"/>
    </source>
</evidence>
<feature type="binding site" evidence="10">
    <location>
        <position position="16"/>
    </location>
    <ligand>
        <name>Mg(2+)</name>
        <dbReference type="ChEBI" id="CHEBI:18420"/>
    </ligand>
</feature>
<comment type="subunit">
    <text evidence="10">Homotetramer; dimer of dimers.</text>
</comment>
<evidence type="ECO:0000256" key="10">
    <source>
        <dbReference type="HAMAP-Rule" id="MF_00086"/>
    </source>
</evidence>
<dbReference type="UniPathway" id="UPA00315">
    <property type="reaction ID" value="UER00080"/>
</dbReference>
<comment type="function">
    <text evidence="10">Catalyzes the formation of S-adenosylmethionine (AdoMet) from methionine and ATP. The overall synthetic reaction is composed of two sequential steps, AdoMet formation and the subsequent tripolyphosphate hydrolysis which occurs prior to release of AdoMet from the enzyme.</text>
</comment>
<dbReference type="PROSITE" id="PS00376">
    <property type="entry name" value="ADOMET_SYNTHASE_1"/>
    <property type="match status" value="1"/>
</dbReference>
<dbReference type="FunFam" id="3.30.300.10:FF:000003">
    <property type="entry name" value="S-adenosylmethionine synthase"/>
    <property type="match status" value="1"/>
</dbReference>
<dbReference type="InterPro" id="IPR002133">
    <property type="entry name" value="S-AdoMet_synthetase"/>
</dbReference>
<feature type="binding site" description="in other chain" evidence="10">
    <location>
        <position position="14"/>
    </location>
    <ligand>
        <name>ATP</name>
        <dbReference type="ChEBI" id="CHEBI:30616"/>
        <note>ligand shared between two neighboring subunits</note>
    </ligand>
</feature>
<keyword evidence="9 10" id="KW-0630">Potassium</keyword>
<dbReference type="EMBL" id="FQXT01000002">
    <property type="protein sequence ID" value="SHH91610.1"/>
    <property type="molecule type" value="Genomic_DNA"/>
</dbReference>
<organism evidence="17 18">
    <name type="scientific">Leeuwenhoekiella palythoae</name>
    <dbReference type="NCBI Taxonomy" id="573501"/>
    <lineage>
        <taxon>Bacteria</taxon>
        <taxon>Pseudomonadati</taxon>
        <taxon>Bacteroidota</taxon>
        <taxon>Flavobacteriia</taxon>
        <taxon>Flavobacteriales</taxon>
        <taxon>Flavobacteriaceae</taxon>
        <taxon>Leeuwenhoekiella</taxon>
    </lineage>
</organism>
<dbReference type="STRING" id="573501.SAMN04487999_1404"/>
<proteinExistence type="inferred from homology"/>
<feature type="binding site" description="in other chain" evidence="10">
    <location>
        <begin position="241"/>
        <end position="242"/>
    </location>
    <ligand>
        <name>ATP</name>
        <dbReference type="ChEBI" id="CHEBI:30616"/>
        <note>ligand shared between two neighboring subunits</note>
    </ligand>
</feature>
<evidence type="ECO:0000256" key="6">
    <source>
        <dbReference type="ARBA" id="ARBA00022741"/>
    </source>
</evidence>
<dbReference type="GO" id="GO:0006556">
    <property type="term" value="P:S-adenosylmethionine biosynthetic process"/>
    <property type="evidence" value="ECO:0007669"/>
    <property type="project" value="UniProtKB-UniRule"/>
</dbReference>
<comment type="subcellular location">
    <subcellularLocation>
        <location evidence="10 11">Cytoplasm</location>
    </subcellularLocation>
</comment>
<sequence>MAYLFTSESVSEGHPDKIADQISDTLLDNFLAFDPESKVACETLVTTGQVVLAGEVKSDTYIDVQNIARGVINDIGYTKGAYQFSGDSCGVISLIHEQSQDINQGVDRASKEEQGAGDQGMMFGYATKETENYMPLALDISHRIMIELAKLRRENKDITYLRPDAKAQVTIEYSDDNVPQKIVAIVVSTQHDEFDEDEKMLAKIKEDIISILIPRVKNDLHPELAKLFNDDIVYHINPTGKFVIGGPHGDAGLTGRKIIVDTYGGKGAHGGGAFSGKDPSKVDRSAAYASRHIAKNLVAAGVADEVLVQVSYAIGVVKPTSIFVDTYGTSKVELSNGQIAAKVRELFDMRPAAIEDRLKLRNPIYRETAAYGHMGKDPRTITKVFESPYSGRIEKEVELFTWEKLDYVDQVKEAFGL</sequence>
<accession>A0A1M5WVV1</accession>
<feature type="binding site" description="in other chain" evidence="10">
    <location>
        <position position="98"/>
    </location>
    <ligand>
        <name>L-methionine</name>
        <dbReference type="ChEBI" id="CHEBI:57844"/>
        <note>ligand shared between two neighboring subunits</note>
    </ligand>
</feature>
<evidence type="ECO:0000256" key="9">
    <source>
        <dbReference type="ARBA" id="ARBA00022958"/>
    </source>
</evidence>
<keyword evidence="7 10" id="KW-0067">ATP-binding</keyword>
<dbReference type="Gene3D" id="3.30.300.10">
    <property type="match status" value="3"/>
</dbReference>
<dbReference type="InterPro" id="IPR022636">
    <property type="entry name" value="S-AdoMet_synthetase_sfam"/>
</dbReference>
<feature type="region of interest" description="Flexible loop" evidence="10">
    <location>
        <begin position="98"/>
        <end position="108"/>
    </location>
</feature>
<evidence type="ECO:0000256" key="3">
    <source>
        <dbReference type="ARBA" id="ARBA00022563"/>
    </source>
</evidence>
<comment type="similarity">
    <text evidence="2 10 12">Belongs to the AdoMet synthase family.</text>
</comment>
<keyword evidence="3 10" id="KW-0554">One-carbon metabolism</keyword>
<feature type="binding site" description="in other chain" evidence="10">
    <location>
        <begin position="164"/>
        <end position="166"/>
    </location>
    <ligand>
        <name>ATP</name>
        <dbReference type="ChEBI" id="CHEBI:30616"/>
        <note>ligand shared between two neighboring subunits</note>
    </ligand>
</feature>
<feature type="binding site" evidence="10">
    <location>
        <position position="273"/>
    </location>
    <ligand>
        <name>ATP</name>
        <dbReference type="ChEBI" id="CHEBI:30616"/>
        <note>ligand shared between two neighboring subunits</note>
    </ligand>
</feature>
<keyword evidence="4 10" id="KW-0808">Transferase</keyword>
<comment type="pathway">
    <text evidence="1 10">Amino-acid biosynthesis; S-adenosyl-L-methionine biosynthesis; S-adenosyl-L-methionine from L-methionine: step 1/1.</text>
</comment>
<feature type="domain" description="S-adenosylmethionine synthetase N-terminal" evidence="13">
    <location>
        <begin position="3"/>
        <end position="99"/>
    </location>
</feature>
<evidence type="ECO:0000256" key="5">
    <source>
        <dbReference type="ARBA" id="ARBA00022723"/>
    </source>
</evidence>
<dbReference type="Pfam" id="PF00438">
    <property type="entry name" value="S-AdoMet_synt_N"/>
    <property type="match status" value="1"/>
</dbReference>
<dbReference type="InterPro" id="IPR022629">
    <property type="entry name" value="S-AdoMet_synt_central"/>
</dbReference>
<keyword evidence="8 10" id="KW-0460">Magnesium</keyword>
<dbReference type="Pfam" id="PF02773">
    <property type="entry name" value="S-AdoMet_synt_C"/>
    <property type="match status" value="1"/>
</dbReference>
<dbReference type="RefSeq" id="WP_072981622.1">
    <property type="nucleotide sequence ID" value="NZ_FQXT01000002.1"/>
</dbReference>
<dbReference type="CDD" id="cd18079">
    <property type="entry name" value="S-AdoMet_synt"/>
    <property type="match status" value="1"/>
</dbReference>
<protein>
    <recommendedName>
        <fullName evidence="10">S-adenosylmethionine synthase</fullName>
        <shortName evidence="10">AdoMet synthase</shortName>
        <ecNumber evidence="10">2.5.1.6</ecNumber>
    </recommendedName>
    <alternativeName>
        <fullName evidence="10">MAT</fullName>
    </alternativeName>
    <alternativeName>
        <fullName evidence="10">Methionine adenosyltransferase</fullName>
    </alternativeName>
</protein>
<feature type="binding site" evidence="10">
    <location>
        <position position="42"/>
    </location>
    <ligand>
        <name>K(+)</name>
        <dbReference type="ChEBI" id="CHEBI:29103"/>
    </ligand>
</feature>
<evidence type="ECO:0000256" key="12">
    <source>
        <dbReference type="RuleBase" id="RU004462"/>
    </source>
</evidence>
<dbReference type="GO" id="GO:0005524">
    <property type="term" value="F:ATP binding"/>
    <property type="evidence" value="ECO:0007669"/>
    <property type="project" value="UniProtKB-UniRule"/>
</dbReference>
<dbReference type="Proteomes" id="UP000184240">
    <property type="component" value="Unassembled WGS sequence"/>
</dbReference>
<comment type="cofactor">
    <cofactor evidence="10">
        <name>Mg(2+)</name>
        <dbReference type="ChEBI" id="CHEBI:18420"/>
    </cofactor>
    <text evidence="10">Binds 2 divalent ions per subunit.</text>
</comment>
<comment type="cofactor">
    <cofactor evidence="10">
        <name>K(+)</name>
        <dbReference type="ChEBI" id="CHEBI:29103"/>
    </cofactor>
    <text evidence="10">Binds 1 potassium ion per subunit.</text>
</comment>